<evidence type="ECO:0000313" key="1">
    <source>
        <dbReference type="EMBL" id="RWR87152.1"/>
    </source>
</evidence>
<comment type="caution">
    <text evidence="1">The sequence shown here is derived from an EMBL/GenBank/DDBJ whole genome shotgun (WGS) entry which is preliminary data.</text>
</comment>
<gene>
    <name evidence="1" type="ORF">CKAN_01608600</name>
</gene>
<sequence>MGGDSKMRRCPETEVRMVTRVPARARRRANSTVGLMWPCKGKLTTRKCATAIWVSSLKGSSKTTQLRFLSACDLYSSPPITDPIKPTPEVRFYMTANKSNQNEQRSLLSSTNALMLQSKDPPSSTASLVNSLHFLAFLLISSPPITSSKHLFSSPPSKTPSSFTFTLTPVFQTSSIIFAFVV</sequence>
<accession>A0A443P8S1</accession>
<organism evidence="1 2">
    <name type="scientific">Cinnamomum micranthum f. kanehirae</name>
    <dbReference type="NCBI Taxonomy" id="337451"/>
    <lineage>
        <taxon>Eukaryota</taxon>
        <taxon>Viridiplantae</taxon>
        <taxon>Streptophyta</taxon>
        <taxon>Embryophyta</taxon>
        <taxon>Tracheophyta</taxon>
        <taxon>Spermatophyta</taxon>
        <taxon>Magnoliopsida</taxon>
        <taxon>Magnoliidae</taxon>
        <taxon>Laurales</taxon>
        <taxon>Lauraceae</taxon>
        <taxon>Cinnamomum</taxon>
    </lineage>
</organism>
<keyword evidence="2" id="KW-1185">Reference proteome</keyword>
<name>A0A443P8S1_9MAGN</name>
<reference evidence="1 2" key="1">
    <citation type="journal article" date="2019" name="Nat. Plants">
        <title>Stout camphor tree genome fills gaps in understanding of flowering plant genome evolution.</title>
        <authorList>
            <person name="Chaw S.M."/>
            <person name="Liu Y.C."/>
            <person name="Wu Y.W."/>
            <person name="Wang H.Y."/>
            <person name="Lin C.I."/>
            <person name="Wu C.S."/>
            <person name="Ke H.M."/>
            <person name="Chang L.Y."/>
            <person name="Hsu C.Y."/>
            <person name="Yang H.T."/>
            <person name="Sudianto E."/>
            <person name="Hsu M.H."/>
            <person name="Wu K.P."/>
            <person name="Wang L.N."/>
            <person name="Leebens-Mack J.H."/>
            <person name="Tsai I.J."/>
        </authorList>
    </citation>
    <scope>NUCLEOTIDE SEQUENCE [LARGE SCALE GENOMIC DNA]</scope>
    <source>
        <strain evidence="2">cv. Chaw 1501</strain>
        <tissue evidence="1">Young leaves</tissue>
    </source>
</reference>
<dbReference type="EMBL" id="QPKB01000006">
    <property type="protein sequence ID" value="RWR87152.1"/>
    <property type="molecule type" value="Genomic_DNA"/>
</dbReference>
<proteinExistence type="predicted"/>
<dbReference type="AlphaFoldDB" id="A0A443P8S1"/>
<protein>
    <submittedName>
        <fullName evidence="1">Uncharacterized protein</fullName>
    </submittedName>
</protein>
<evidence type="ECO:0000313" key="2">
    <source>
        <dbReference type="Proteomes" id="UP000283530"/>
    </source>
</evidence>
<dbReference type="Proteomes" id="UP000283530">
    <property type="component" value="Unassembled WGS sequence"/>
</dbReference>